<dbReference type="InterPro" id="IPR001757">
    <property type="entry name" value="P_typ_ATPase"/>
</dbReference>
<dbReference type="SUPFAM" id="SSF55008">
    <property type="entry name" value="HMA, heavy metal-associated domain"/>
    <property type="match status" value="1"/>
</dbReference>
<keyword evidence="5 11" id="KW-0479">Metal-binding</keyword>
<dbReference type="GO" id="GO:0005524">
    <property type="term" value="F:ATP binding"/>
    <property type="evidence" value="ECO:0007669"/>
    <property type="project" value="UniProtKB-UniRule"/>
</dbReference>
<dbReference type="InterPro" id="IPR023299">
    <property type="entry name" value="ATPase_P-typ_cyto_dom_N"/>
</dbReference>
<dbReference type="InterPro" id="IPR023214">
    <property type="entry name" value="HAD_sf"/>
</dbReference>
<dbReference type="GO" id="GO:0005886">
    <property type="term" value="C:plasma membrane"/>
    <property type="evidence" value="ECO:0007669"/>
    <property type="project" value="UniProtKB-SubCell"/>
</dbReference>
<comment type="subcellular location">
    <subcellularLocation>
        <location evidence="11">Cell membrane</location>
    </subcellularLocation>
    <subcellularLocation>
        <location evidence="1">Endomembrane system</location>
        <topology evidence="1">Multi-pass membrane protein</topology>
    </subcellularLocation>
</comment>
<dbReference type="RefSeq" id="WP_008854799.1">
    <property type="nucleotide sequence ID" value="NZ_AGFR01000009.1"/>
</dbReference>
<dbReference type="Gene3D" id="3.40.50.1000">
    <property type="entry name" value="HAD superfamily/HAD-like"/>
    <property type="match status" value="1"/>
</dbReference>
<evidence type="ECO:0000256" key="11">
    <source>
        <dbReference type="RuleBase" id="RU362081"/>
    </source>
</evidence>
<feature type="transmembrane region" description="Helical" evidence="11">
    <location>
        <begin position="349"/>
        <end position="369"/>
    </location>
</feature>
<feature type="transmembrane region" description="Helical" evidence="11">
    <location>
        <begin position="163"/>
        <end position="185"/>
    </location>
</feature>
<feature type="transmembrane region" description="Helical" evidence="11">
    <location>
        <begin position="101"/>
        <end position="120"/>
    </location>
</feature>
<feature type="transmembrane region" description="Helical" evidence="11">
    <location>
        <begin position="721"/>
        <end position="738"/>
    </location>
</feature>
<feature type="transmembrane region" description="Helical" evidence="11">
    <location>
        <begin position="126"/>
        <end position="142"/>
    </location>
</feature>
<dbReference type="PANTHER" id="PTHR43520">
    <property type="entry name" value="ATP7, ISOFORM B"/>
    <property type="match status" value="1"/>
</dbReference>
<dbReference type="PRINTS" id="PR00120">
    <property type="entry name" value="HATPASE"/>
</dbReference>
<dbReference type="Pfam" id="PF00403">
    <property type="entry name" value="HMA"/>
    <property type="match status" value="1"/>
</dbReference>
<keyword evidence="9 11" id="KW-1133">Transmembrane helix</keyword>
<feature type="domain" description="HMA" evidence="12">
    <location>
        <begin position="9"/>
        <end position="78"/>
    </location>
</feature>
<dbReference type="GO" id="GO:0012505">
    <property type="term" value="C:endomembrane system"/>
    <property type="evidence" value="ECO:0007669"/>
    <property type="project" value="UniProtKB-SubCell"/>
</dbReference>
<dbReference type="PANTHER" id="PTHR43520:SF8">
    <property type="entry name" value="P-TYPE CU(+) TRANSPORTER"/>
    <property type="match status" value="1"/>
</dbReference>
<keyword evidence="8" id="KW-1278">Translocase</keyword>
<dbReference type="SFLD" id="SFLDF00027">
    <property type="entry name" value="p-type_atpase"/>
    <property type="match status" value="1"/>
</dbReference>
<dbReference type="InterPro" id="IPR027256">
    <property type="entry name" value="P-typ_ATPase_IB"/>
</dbReference>
<dbReference type="PROSITE" id="PS00154">
    <property type="entry name" value="ATPASE_E1_E2"/>
    <property type="match status" value="1"/>
</dbReference>
<evidence type="ECO:0000256" key="10">
    <source>
        <dbReference type="ARBA" id="ARBA00023136"/>
    </source>
</evidence>
<dbReference type="InterPro" id="IPR036412">
    <property type="entry name" value="HAD-like_sf"/>
</dbReference>
<evidence type="ECO:0000313" key="14">
    <source>
        <dbReference type="Proteomes" id="UP000005939"/>
    </source>
</evidence>
<accession>G6F2G3</accession>
<dbReference type="SUPFAM" id="SSF56784">
    <property type="entry name" value="HAD-like"/>
    <property type="match status" value="1"/>
</dbReference>
<evidence type="ECO:0000259" key="12">
    <source>
        <dbReference type="PROSITE" id="PS50846"/>
    </source>
</evidence>
<dbReference type="InterPro" id="IPR017969">
    <property type="entry name" value="Heavy-metal-associated_CS"/>
</dbReference>
<dbReference type="NCBIfam" id="TIGR01511">
    <property type="entry name" value="ATPase-IB1_Cu"/>
    <property type="match status" value="1"/>
</dbReference>
<dbReference type="SUPFAM" id="SSF81665">
    <property type="entry name" value="Calcium ATPase, transmembrane domain M"/>
    <property type="match status" value="1"/>
</dbReference>
<dbReference type="SFLD" id="SFLDG00002">
    <property type="entry name" value="C1.7:_P-type_atpase_like"/>
    <property type="match status" value="1"/>
</dbReference>
<evidence type="ECO:0000256" key="3">
    <source>
        <dbReference type="ARBA" id="ARBA00022448"/>
    </source>
</evidence>
<keyword evidence="10 11" id="KW-0472">Membrane</keyword>
<dbReference type="InterPro" id="IPR018303">
    <property type="entry name" value="ATPase_P-typ_P_site"/>
</dbReference>
<comment type="caution">
    <text evidence="13">The sequence shown here is derived from an EMBL/GenBank/DDBJ whole genome shotgun (WGS) entry which is preliminary data.</text>
</comment>
<feature type="transmembrane region" description="Helical" evidence="11">
    <location>
        <begin position="197"/>
        <end position="215"/>
    </location>
</feature>
<keyword evidence="4 11" id="KW-0812">Transmembrane</keyword>
<keyword evidence="6 11" id="KW-0547">Nucleotide-binding</keyword>
<dbReference type="GO" id="GO:0043682">
    <property type="term" value="F:P-type divalent copper transporter activity"/>
    <property type="evidence" value="ECO:0007669"/>
    <property type="project" value="TreeGrafter"/>
</dbReference>
<dbReference type="PROSITE" id="PS50846">
    <property type="entry name" value="HMA_2"/>
    <property type="match status" value="1"/>
</dbReference>
<dbReference type="STRING" id="1088868.CIN_18090"/>
<dbReference type="CDD" id="cd00371">
    <property type="entry name" value="HMA"/>
    <property type="match status" value="1"/>
</dbReference>
<dbReference type="Gene3D" id="3.30.70.100">
    <property type="match status" value="1"/>
</dbReference>
<dbReference type="SFLD" id="SFLDS00003">
    <property type="entry name" value="Haloacid_Dehalogenase"/>
    <property type="match status" value="1"/>
</dbReference>
<dbReference type="InterPro" id="IPR008250">
    <property type="entry name" value="ATPase_P-typ_transduc_dom_A_sf"/>
</dbReference>
<dbReference type="InterPro" id="IPR023298">
    <property type="entry name" value="ATPase_P-typ_TM_dom_sf"/>
</dbReference>
<evidence type="ECO:0000256" key="2">
    <source>
        <dbReference type="ARBA" id="ARBA00006024"/>
    </source>
</evidence>
<evidence type="ECO:0000256" key="6">
    <source>
        <dbReference type="ARBA" id="ARBA00022741"/>
    </source>
</evidence>
<dbReference type="Gene3D" id="3.40.1110.10">
    <property type="entry name" value="Calcium-transporting ATPase, cytoplasmic domain N"/>
    <property type="match status" value="1"/>
</dbReference>
<dbReference type="GO" id="GO:0055070">
    <property type="term" value="P:copper ion homeostasis"/>
    <property type="evidence" value="ECO:0007669"/>
    <property type="project" value="TreeGrafter"/>
</dbReference>
<dbReference type="PRINTS" id="PR00119">
    <property type="entry name" value="CATATPASE"/>
</dbReference>
<keyword evidence="11" id="KW-1003">Cell membrane</keyword>
<dbReference type="NCBIfam" id="TIGR01512">
    <property type="entry name" value="ATPase-IB2_Cd"/>
    <property type="match status" value="1"/>
</dbReference>
<evidence type="ECO:0000313" key="13">
    <source>
        <dbReference type="EMBL" id="EHD13617.1"/>
    </source>
</evidence>
<dbReference type="EC" id="3.6.3.4" evidence="13"/>
<dbReference type="Pfam" id="PF00122">
    <property type="entry name" value="E1-E2_ATPase"/>
    <property type="match status" value="1"/>
</dbReference>
<evidence type="ECO:0000256" key="7">
    <source>
        <dbReference type="ARBA" id="ARBA00022840"/>
    </source>
</evidence>
<keyword evidence="13" id="KW-0378">Hydrolase</keyword>
<dbReference type="Gene3D" id="2.70.150.10">
    <property type="entry name" value="Calcium-transporting ATPase, cytoplasmic transduction domain A"/>
    <property type="match status" value="1"/>
</dbReference>
<name>G6F2G3_9PROT</name>
<dbReference type="EMBL" id="AGFR01000009">
    <property type="protein sequence ID" value="EHD13617.1"/>
    <property type="molecule type" value="Genomic_DNA"/>
</dbReference>
<dbReference type="PATRIC" id="fig|1088868.3.peg.1815"/>
<keyword evidence="3" id="KW-0813">Transport</keyword>
<evidence type="ECO:0000256" key="8">
    <source>
        <dbReference type="ARBA" id="ARBA00022967"/>
    </source>
</evidence>
<proteinExistence type="inferred from homology"/>
<feature type="transmembrane region" description="Helical" evidence="11">
    <location>
        <begin position="375"/>
        <end position="397"/>
    </location>
</feature>
<organism evidence="13 14">
    <name type="scientific">Commensalibacter intestini A911</name>
    <dbReference type="NCBI Taxonomy" id="1088868"/>
    <lineage>
        <taxon>Bacteria</taxon>
        <taxon>Pseudomonadati</taxon>
        <taxon>Pseudomonadota</taxon>
        <taxon>Alphaproteobacteria</taxon>
        <taxon>Acetobacterales</taxon>
        <taxon>Acetobacteraceae</taxon>
    </lineage>
</organism>
<dbReference type="OrthoDB" id="9760802at2"/>
<dbReference type="InterPro" id="IPR006121">
    <property type="entry name" value="HMA_dom"/>
</dbReference>
<evidence type="ECO:0000256" key="4">
    <source>
        <dbReference type="ARBA" id="ARBA00022692"/>
    </source>
</evidence>
<dbReference type="InterPro" id="IPR059000">
    <property type="entry name" value="ATPase_P-type_domA"/>
</dbReference>
<dbReference type="InterPro" id="IPR036163">
    <property type="entry name" value="HMA_dom_sf"/>
</dbReference>
<dbReference type="InterPro" id="IPR044492">
    <property type="entry name" value="P_typ_ATPase_HD_dom"/>
</dbReference>
<dbReference type="NCBIfam" id="TIGR01494">
    <property type="entry name" value="ATPase_P-type"/>
    <property type="match status" value="1"/>
</dbReference>
<dbReference type="FunFam" id="2.70.150.10:FF:000002">
    <property type="entry name" value="Copper-transporting ATPase 1, putative"/>
    <property type="match status" value="1"/>
</dbReference>
<evidence type="ECO:0000256" key="9">
    <source>
        <dbReference type="ARBA" id="ARBA00022989"/>
    </source>
</evidence>
<dbReference type="Proteomes" id="UP000005939">
    <property type="component" value="Unassembled WGS sequence"/>
</dbReference>
<dbReference type="FunFam" id="3.30.70.100:FF:000001">
    <property type="entry name" value="ATPase copper transporting beta"/>
    <property type="match status" value="1"/>
</dbReference>
<evidence type="ECO:0000256" key="5">
    <source>
        <dbReference type="ARBA" id="ARBA00022723"/>
    </source>
</evidence>
<protein>
    <submittedName>
        <fullName evidence="13">Cation transport ATPase</fullName>
        <ecNumber evidence="13">3.6.3.4</ecNumber>
    </submittedName>
</protein>
<dbReference type="PROSITE" id="PS01047">
    <property type="entry name" value="HMA_1"/>
    <property type="match status" value="1"/>
</dbReference>
<sequence length="744" mass="79429">MSNPSETTEIADFKITDMTCASCVRRVEKAIKKVEGVQDVSVNLTLEQARVEFTQNSNAHHMISGVEEAVTKAGYGASWIDHNKKNKEPLSSEQPKELSHLIWAACLSVPLLVSMIAGTIHHHWMLPGWVQFLLATPVQFWLGKRFYVAGFRALMSGAGNMDLLVALGSSAAWGLSTVVLLLTTFGHAASLGAEPPLYYESSSLIITFILFGHWLEKRARSKAASSIRALQSLQPGTVCKWVGGQETVVAIDTMKVGDIVVVRPGERIPSDGVITQGESAVDESMLTGESVPVEKKENDAVTGGSLNTNGRLLIKVEKVGGETRLAAIVRLVEDAQASKASIQKLVDRISAIFVPIVIGLALVTFFWWWLGYGLFIAGLLHGASVLVIACPCALGLATPTALATGCGAAARSGILIRNAEAIDRAIHVQAVAFDKTGTLTEGRLSVVAVKPVEGVTQEQLLLLAGSLSVGSEHPLSKALIKKAQEDQLSLKDPEKFKMIKDQGRGISGVIDNVEYFFGNQRLVESLGVSTDSVVIDVTGVSLSWLVSNQNNQYQLLGAIAFEDHVRDGAAIAIARLEKKHILPVILTGDNAQAAAKIASILKIKEVKANLTPEDKQNTIIAMQNEGSEKKSVAMVGDGINDAPALAAADLAIAIGEGTDVAAEVADIVLMRNHPALVVDTIDIAQKTHQRIKEGLFWAFIYNVIGIPLAACGFLSPAVAGGAMAMSSVCVVMNALRLLRWKAQV</sequence>
<comment type="similarity">
    <text evidence="2 11">Belongs to the cation transport ATPase (P-type) (TC 3.A.3) family. Type IB subfamily.</text>
</comment>
<dbReference type="eggNOG" id="COG2217">
    <property type="taxonomic scope" value="Bacteria"/>
</dbReference>
<gene>
    <name evidence="13" type="ORF">CIN_18090</name>
</gene>
<dbReference type="Pfam" id="PF00702">
    <property type="entry name" value="Hydrolase"/>
    <property type="match status" value="1"/>
</dbReference>
<reference evidence="13 14" key="1">
    <citation type="submission" date="2011-10" db="EMBL/GenBank/DDBJ databases">
        <title>Genome Sequence of Commensalibacter intestini A911, isolated from Drosophila gut.</title>
        <authorList>
            <person name="Lee W.-J."/>
            <person name="Kim E.-K."/>
        </authorList>
    </citation>
    <scope>NUCLEOTIDE SEQUENCE [LARGE SCALE GENOMIC DNA]</scope>
    <source>
        <strain evidence="13 14">A911</strain>
    </source>
</reference>
<dbReference type="GO" id="GO:0005507">
    <property type="term" value="F:copper ion binding"/>
    <property type="evidence" value="ECO:0007669"/>
    <property type="project" value="TreeGrafter"/>
</dbReference>
<feature type="transmembrane region" description="Helical" evidence="11">
    <location>
        <begin position="695"/>
        <end position="715"/>
    </location>
</feature>
<dbReference type="CDD" id="cd02094">
    <property type="entry name" value="P-type_ATPase_Cu-like"/>
    <property type="match status" value="1"/>
</dbReference>
<keyword evidence="7 11" id="KW-0067">ATP-binding</keyword>
<dbReference type="AlphaFoldDB" id="G6F2G3"/>
<dbReference type="SUPFAM" id="SSF81653">
    <property type="entry name" value="Calcium ATPase, transduction domain A"/>
    <property type="match status" value="1"/>
</dbReference>
<evidence type="ECO:0000256" key="1">
    <source>
        <dbReference type="ARBA" id="ARBA00004127"/>
    </source>
</evidence>
<dbReference type="GO" id="GO:0016887">
    <property type="term" value="F:ATP hydrolysis activity"/>
    <property type="evidence" value="ECO:0007669"/>
    <property type="project" value="InterPro"/>
</dbReference>
<dbReference type="NCBIfam" id="TIGR01525">
    <property type="entry name" value="ATPase-IB_hvy"/>
    <property type="match status" value="1"/>
</dbReference>